<dbReference type="Proteomes" id="UP001501095">
    <property type="component" value="Unassembled WGS sequence"/>
</dbReference>
<evidence type="ECO:0000256" key="1">
    <source>
        <dbReference type="SAM" id="Phobius"/>
    </source>
</evidence>
<evidence type="ECO:0008006" key="4">
    <source>
        <dbReference type="Google" id="ProtNLM"/>
    </source>
</evidence>
<organism evidence="2 3">
    <name type="scientific">Streptomyces levis</name>
    <dbReference type="NCBI Taxonomy" id="285566"/>
    <lineage>
        <taxon>Bacteria</taxon>
        <taxon>Bacillati</taxon>
        <taxon>Actinomycetota</taxon>
        <taxon>Actinomycetes</taxon>
        <taxon>Kitasatosporales</taxon>
        <taxon>Streptomycetaceae</taxon>
        <taxon>Streptomyces</taxon>
    </lineage>
</organism>
<accession>A0ABN3NTS7</accession>
<feature type="transmembrane region" description="Helical" evidence="1">
    <location>
        <begin position="43"/>
        <end position="60"/>
    </location>
</feature>
<comment type="caution">
    <text evidence="2">The sequence shown here is derived from an EMBL/GenBank/DDBJ whole genome shotgun (WGS) entry which is preliminary data.</text>
</comment>
<keyword evidence="1" id="KW-1133">Transmembrane helix</keyword>
<keyword evidence="1" id="KW-0812">Transmembrane</keyword>
<sequence length="68" mass="7603">MDGMTRRAARCLGTTFTVAVTLNLIEAVRDPDGTVWRAVRLTASAAFTLALVAWAALWVLRWRRGRSR</sequence>
<dbReference type="EMBL" id="BAAATM010000012">
    <property type="protein sequence ID" value="GAA2536479.1"/>
    <property type="molecule type" value="Genomic_DNA"/>
</dbReference>
<protein>
    <recommendedName>
        <fullName evidence="4">Integral membrane protein</fullName>
    </recommendedName>
</protein>
<proteinExistence type="predicted"/>
<name>A0ABN3NTS7_9ACTN</name>
<gene>
    <name evidence="2" type="ORF">GCM10010423_36980</name>
</gene>
<keyword evidence="1" id="KW-0472">Membrane</keyword>
<evidence type="ECO:0000313" key="2">
    <source>
        <dbReference type="EMBL" id="GAA2536479.1"/>
    </source>
</evidence>
<evidence type="ECO:0000313" key="3">
    <source>
        <dbReference type="Proteomes" id="UP001501095"/>
    </source>
</evidence>
<reference evidence="2 3" key="1">
    <citation type="journal article" date="2019" name="Int. J. Syst. Evol. Microbiol.">
        <title>The Global Catalogue of Microorganisms (GCM) 10K type strain sequencing project: providing services to taxonomists for standard genome sequencing and annotation.</title>
        <authorList>
            <consortium name="The Broad Institute Genomics Platform"/>
            <consortium name="The Broad Institute Genome Sequencing Center for Infectious Disease"/>
            <person name="Wu L."/>
            <person name="Ma J."/>
        </authorList>
    </citation>
    <scope>NUCLEOTIDE SEQUENCE [LARGE SCALE GENOMIC DNA]</scope>
    <source>
        <strain evidence="2 3">JCM 6924</strain>
    </source>
</reference>
<keyword evidence="3" id="KW-1185">Reference proteome</keyword>